<sequence length="664" mass="72916">MSESLRLINVPRKSAPAKPWRLQHALAIFAGACAIFGLLQASRPGPILFKGLEPTSTSVCEDHRFLTLAQLKACITAIPFNASDRDAAIAHLRTILPSYAFKDLAKSAHPFGPYTIPAVDLDAELAVVANTTYANDAAFQGALYNVFKHLRDAHTSYLKPAFYSSFYVFHPVSLKSFGRKNAQVLQFDTPDQNEVKIYKTFFPNDDAIRDNDVLGWDITHINGQPAIDALRDFANHEIGLLKDDGTRFNMAVTGFETGRGWFVFRPLSTFDIPTETSVSYTLTHPTTGASKNVTYNWVGLNGAAFPGRAPPTLKTRKLEHLFERLKRHLTHHNFVDEKPSVDFAWLNDDVGVLSITQFSPSGDEDANLWTASFGLNITLALAEFSLQSGKKLVLDLRGNGGGDICLGYATIRYLFPNLDPLGPLEGVGPHNQAIYHLKQTPLFEMLAEQGERISHTNPELAHSEWVPNQWFSAETKRQYRNASWMTSQVHNTHPTLGNVSQGVYYGCSGYDALFQAPGTSFAGLPKEDVILVSHGYCGSTCSVFSSFIQMHDLAQTVAFGGYLGKEQQFFSFPGGQVYNSIAVYIDALNMGLEKHPLVPQPMATGAAFGFAMVAITPWNTPNATLPLEYHFVPATHNPLFPEDPLDAVALFEAAVALASSSSSS</sequence>
<dbReference type="OMA" id="FICIAHW"/>
<evidence type="ECO:0000313" key="1">
    <source>
        <dbReference type="EMBL" id="KDO32082.1"/>
    </source>
</evidence>
<dbReference type="AlphaFoldDB" id="A0A067CZ51"/>
<dbReference type="OrthoDB" id="27214at2759"/>
<dbReference type="SUPFAM" id="SSF52096">
    <property type="entry name" value="ClpP/crotonase"/>
    <property type="match status" value="1"/>
</dbReference>
<keyword evidence="2" id="KW-1185">Reference proteome</keyword>
<dbReference type="RefSeq" id="XP_012197270.1">
    <property type="nucleotide sequence ID" value="XM_012341880.1"/>
</dbReference>
<dbReference type="VEuPathDB" id="FungiDB:SPRG_03301"/>
<dbReference type="InterPro" id="IPR029045">
    <property type="entry name" value="ClpP/crotonase-like_dom_sf"/>
</dbReference>
<dbReference type="Proteomes" id="UP000030745">
    <property type="component" value="Unassembled WGS sequence"/>
</dbReference>
<dbReference type="KEGG" id="spar:SPRG_03301"/>
<reference evidence="1 2" key="1">
    <citation type="journal article" date="2013" name="PLoS Genet.">
        <title>Distinctive expansion of potential virulence genes in the genome of the oomycete fish pathogen Saprolegnia parasitica.</title>
        <authorList>
            <person name="Jiang R.H."/>
            <person name="de Bruijn I."/>
            <person name="Haas B.J."/>
            <person name="Belmonte R."/>
            <person name="Lobach L."/>
            <person name="Christie J."/>
            <person name="van den Ackerveken G."/>
            <person name="Bottin A."/>
            <person name="Bulone V."/>
            <person name="Diaz-Moreno S.M."/>
            <person name="Dumas B."/>
            <person name="Fan L."/>
            <person name="Gaulin E."/>
            <person name="Govers F."/>
            <person name="Grenville-Briggs L.J."/>
            <person name="Horner N.R."/>
            <person name="Levin J.Z."/>
            <person name="Mammella M."/>
            <person name="Meijer H.J."/>
            <person name="Morris P."/>
            <person name="Nusbaum C."/>
            <person name="Oome S."/>
            <person name="Phillips A.J."/>
            <person name="van Rooyen D."/>
            <person name="Rzeszutek E."/>
            <person name="Saraiva M."/>
            <person name="Secombes C.J."/>
            <person name="Seidl M.F."/>
            <person name="Snel B."/>
            <person name="Stassen J.H."/>
            <person name="Sykes S."/>
            <person name="Tripathy S."/>
            <person name="van den Berg H."/>
            <person name="Vega-Arreguin J.C."/>
            <person name="Wawra S."/>
            <person name="Young S.K."/>
            <person name="Zeng Q."/>
            <person name="Dieguez-Uribeondo J."/>
            <person name="Russ C."/>
            <person name="Tyler B.M."/>
            <person name="van West P."/>
        </authorList>
    </citation>
    <scope>NUCLEOTIDE SEQUENCE [LARGE SCALE GENOMIC DNA]</scope>
    <source>
        <strain evidence="1 2">CBS 223.65</strain>
    </source>
</reference>
<name>A0A067CZ51_SAPPC</name>
<accession>A0A067CZ51</accession>
<evidence type="ECO:0000313" key="2">
    <source>
        <dbReference type="Proteomes" id="UP000030745"/>
    </source>
</evidence>
<dbReference type="PANTHER" id="PTHR37049:SF4">
    <property type="entry name" value="RHODANESE DOMAIN-CONTAINING PROTEIN"/>
    <property type="match status" value="1"/>
</dbReference>
<dbReference type="STRING" id="695850.A0A067CZ51"/>
<dbReference type="PANTHER" id="PTHR37049">
    <property type="entry name" value="PEPTIDASE S41 FAMILY PROTEIN"/>
    <property type="match status" value="1"/>
</dbReference>
<dbReference type="GeneID" id="24125816"/>
<protein>
    <submittedName>
        <fullName evidence="1">Uncharacterized protein</fullName>
    </submittedName>
</protein>
<dbReference type="InterPro" id="IPR052766">
    <property type="entry name" value="S41A_metabolite_peptidase"/>
</dbReference>
<dbReference type="Gene3D" id="3.90.226.10">
    <property type="entry name" value="2-enoyl-CoA Hydratase, Chain A, domain 1"/>
    <property type="match status" value="1"/>
</dbReference>
<dbReference type="EMBL" id="KK583196">
    <property type="protein sequence ID" value="KDO32082.1"/>
    <property type="molecule type" value="Genomic_DNA"/>
</dbReference>
<dbReference type="PROSITE" id="PS51257">
    <property type="entry name" value="PROKAR_LIPOPROTEIN"/>
    <property type="match status" value="1"/>
</dbReference>
<organism evidence="1 2">
    <name type="scientific">Saprolegnia parasitica (strain CBS 223.65)</name>
    <dbReference type="NCBI Taxonomy" id="695850"/>
    <lineage>
        <taxon>Eukaryota</taxon>
        <taxon>Sar</taxon>
        <taxon>Stramenopiles</taxon>
        <taxon>Oomycota</taxon>
        <taxon>Saprolegniomycetes</taxon>
        <taxon>Saprolegniales</taxon>
        <taxon>Saprolegniaceae</taxon>
        <taxon>Saprolegnia</taxon>
    </lineage>
</organism>
<gene>
    <name evidence="1" type="ORF">SPRG_03301</name>
</gene>
<proteinExistence type="predicted"/>